<dbReference type="AlphaFoldDB" id="A0A9P6DGR7"/>
<accession>A0A9P6DGR7</accession>
<name>A0A9P6DGR7_PLEER</name>
<reference evidence="2" key="1">
    <citation type="submission" date="2020-11" db="EMBL/GenBank/DDBJ databases">
        <authorList>
            <consortium name="DOE Joint Genome Institute"/>
            <person name="Ahrendt S."/>
            <person name="Riley R."/>
            <person name="Andreopoulos W."/>
            <person name="Labutti K."/>
            <person name="Pangilinan J."/>
            <person name="Ruiz-Duenas F.J."/>
            <person name="Barrasa J.M."/>
            <person name="Sanchez-Garcia M."/>
            <person name="Camarero S."/>
            <person name="Miyauchi S."/>
            <person name="Serrano A."/>
            <person name="Linde D."/>
            <person name="Babiker R."/>
            <person name="Drula E."/>
            <person name="Ayuso-Fernandez I."/>
            <person name="Pacheco R."/>
            <person name="Padilla G."/>
            <person name="Ferreira P."/>
            <person name="Barriuso J."/>
            <person name="Kellner H."/>
            <person name="Castanera R."/>
            <person name="Alfaro M."/>
            <person name="Ramirez L."/>
            <person name="Pisabarro A.G."/>
            <person name="Kuo A."/>
            <person name="Tritt A."/>
            <person name="Lipzen A."/>
            <person name="He G."/>
            <person name="Yan M."/>
            <person name="Ng V."/>
            <person name="Cullen D."/>
            <person name="Martin F."/>
            <person name="Rosso M.-N."/>
            <person name="Henrissat B."/>
            <person name="Hibbett D."/>
            <person name="Martinez A.T."/>
            <person name="Grigoriev I.V."/>
        </authorList>
    </citation>
    <scope>NUCLEOTIDE SEQUENCE</scope>
    <source>
        <strain evidence="2">ATCC 90797</strain>
    </source>
</reference>
<evidence type="ECO:0000313" key="2">
    <source>
        <dbReference type="EMBL" id="KAF9495475.1"/>
    </source>
</evidence>
<organism evidence="2 3">
    <name type="scientific">Pleurotus eryngii</name>
    <name type="common">Boletus of the steppes</name>
    <dbReference type="NCBI Taxonomy" id="5323"/>
    <lineage>
        <taxon>Eukaryota</taxon>
        <taxon>Fungi</taxon>
        <taxon>Dikarya</taxon>
        <taxon>Basidiomycota</taxon>
        <taxon>Agaricomycotina</taxon>
        <taxon>Agaricomycetes</taxon>
        <taxon>Agaricomycetidae</taxon>
        <taxon>Agaricales</taxon>
        <taxon>Pleurotineae</taxon>
        <taxon>Pleurotaceae</taxon>
        <taxon>Pleurotus</taxon>
    </lineage>
</organism>
<keyword evidence="3" id="KW-1185">Reference proteome</keyword>
<gene>
    <name evidence="2" type="ORF">BDN71DRAFT_1430883</name>
</gene>
<sequence length="425" mass="46575">MEVVLTDVELRLTRGVTYTNFAEAVAWFARENANLASPEHPALRESETLDEMWEAVGGLSMEQAQDAIQEAAANIYVEQGIVEVGIDPLQDVHSASQLVGPSFEAHRLFNDGTSGPMGDVFQQQHLAGGHQNFQTAGSYQATFELARGHADFEVPSLSLEELDVHGIDARVREEYNALARGSEGQFVWEPVGEDQMALEALERSPQSASSGASPRGSLTWTHSLNPEFVISPAETFTSNVYLFFGGHVASAAGPVRSGKIGADRDGDSRPNIKTKPEDWPEDRHWFRQGHLREEQRKLAEAVGAAFAMMAPVLLQETGALSCCWDMGRGRQCGRAVTREGLFQHYSISHEVREVDGRVRCRQIDGEGGTCGATMTIADMEGHLVKAHRKLVAQCPLCAYQCTAPVAILRHVHSCKKYAGRMGSIW</sequence>
<dbReference type="EMBL" id="MU154561">
    <property type="protein sequence ID" value="KAF9495475.1"/>
    <property type="molecule type" value="Genomic_DNA"/>
</dbReference>
<evidence type="ECO:0000256" key="1">
    <source>
        <dbReference type="SAM" id="MobiDB-lite"/>
    </source>
</evidence>
<feature type="compositionally biased region" description="Basic and acidic residues" evidence="1">
    <location>
        <begin position="261"/>
        <end position="280"/>
    </location>
</feature>
<dbReference type="OrthoDB" id="3016818at2759"/>
<dbReference type="Proteomes" id="UP000807025">
    <property type="component" value="Unassembled WGS sequence"/>
</dbReference>
<comment type="caution">
    <text evidence="2">The sequence shown here is derived from an EMBL/GenBank/DDBJ whole genome shotgun (WGS) entry which is preliminary data.</text>
</comment>
<feature type="region of interest" description="Disordered" evidence="1">
    <location>
        <begin position="255"/>
        <end position="280"/>
    </location>
</feature>
<evidence type="ECO:0000313" key="3">
    <source>
        <dbReference type="Proteomes" id="UP000807025"/>
    </source>
</evidence>
<proteinExistence type="predicted"/>
<protein>
    <submittedName>
        <fullName evidence="2">Uncharacterized protein</fullName>
    </submittedName>
</protein>